<dbReference type="EMBL" id="JABANM010001470">
    <property type="protein sequence ID" value="KAF4754233.1"/>
    <property type="molecule type" value="Genomic_DNA"/>
</dbReference>
<keyword evidence="2" id="KW-1133">Transmembrane helix</keyword>
<dbReference type="GO" id="GO:0003746">
    <property type="term" value="F:translation elongation factor activity"/>
    <property type="evidence" value="ECO:0007669"/>
    <property type="project" value="UniProtKB-KW"/>
</dbReference>
<feature type="transmembrane region" description="Helical" evidence="2">
    <location>
        <begin position="249"/>
        <end position="272"/>
    </location>
</feature>
<protein>
    <submittedName>
        <fullName evidence="3">Transcription elongation factor SPT4</fullName>
    </submittedName>
</protein>
<evidence type="ECO:0000313" key="3">
    <source>
        <dbReference type="EMBL" id="KAF4754233.1"/>
    </source>
</evidence>
<feature type="transmembrane region" description="Helical" evidence="2">
    <location>
        <begin position="216"/>
        <end position="237"/>
    </location>
</feature>
<keyword evidence="2" id="KW-0812">Transmembrane</keyword>
<organism evidence="3 4">
    <name type="scientific">Perkinsus olseni</name>
    <name type="common">Perkinsus atlanticus</name>
    <dbReference type="NCBI Taxonomy" id="32597"/>
    <lineage>
        <taxon>Eukaryota</taxon>
        <taxon>Sar</taxon>
        <taxon>Alveolata</taxon>
        <taxon>Perkinsozoa</taxon>
        <taxon>Perkinsea</taxon>
        <taxon>Perkinsida</taxon>
        <taxon>Perkinsidae</taxon>
        <taxon>Perkinsus</taxon>
    </lineage>
</organism>
<evidence type="ECO:0000256" key="2">
    <source>
        <dbReference type="SAM" id="Phobius"/>
    </source>
</evidence>
<feature type="transmembrane region" description="Helical" evidence="2">
    <location>
        <begin position="292"/>
        <end position="313"/>
    </location>
</feature>
<gene>
    <name evidence="3" type="primary">SUPT4H1_4</name>
    <name evidence="3" type="ORF">FOZ62_025374</name>
</gene>
<keyword evidence="2" id="KW-0472">Membrane</keyword>
<feature type="transmembrane region" description="Helical" evidence="2">
    <location>
        <begin position="188"/>
        <end position="210"/>
    </location>
</feature>
<proteinExistence type="predicted"/>
<comment type="caution">
    <text evidence="3">The sequence shown here is derived from an EMBL/GenBank/DDBJ whole genome shotgun (WGS) entry which is preliminary data.</text>
</comment>
<reference evidence="3 4" key="1">
    <citation type="submission" date="2020-04" db="EMBL/GenBank/DDBJ databases">
        <title>Perkinsus olseni comparative genomics.</title>
        <authorList>
            <person name="Bogema D.R."/>
        </authorList>
    </citation>
    <scope>NUCLEOTIDE SEQUENCE [LARGE SCALE GENOMIC DNA]</scope>
    <source>
        <strain evidence="3">ATCC PRA-205</strain>
    </source>
</reference>
<keyword evidence="3" id="KW-0251">Elongation factor</keyword>
<evidence type="ECO:0000256" key="1">
    <source>
        <dbReference type="SAM" id="MobiDB-lite"/>
    </source>
</evidence>
<feature type="region of interest" description="Disordered" evidence="1">
    <location>
        <begin position="320"/>
        <end position="356"/>
    </location>
</feature>
<evidence type="ECO:0000313" key="4">
    <source>
        <dbReference type="Proteomes" id="UP000574390"/>
    </source>
</evidence>
<feature type="transmembrane region" description="Helical" evidence="2">
    <location>
        <begin position="12"/>
        <end position="36"/>
    </location>
</feature>
<dbReference type="AlphaFoldDB" id="A0A7J6UAM3"/>
<feature type="transmembrane region" description="Helical" evidence="2">
    <location>
        <begin position="137"/>
        <end position="155"/>
    </location>
</feature>
<name>A0A7J6UAM3_PEROL</name>
<feature type="transmembrane region" description="Helical" evidence="2">
    <location>
        <begin position="161"/>
        <end position="181"/>
    </location>
</feature>
<dbReference type="Proteomes" id="UP000574390">
    <property type="component" value="Unassembled WGS sequence"/>
</dbReference>
<sequence length="356" mass="38779">MSLIIHSATHRRGGLLCLVLLMGAFLTLLAVCRHYAWFSRSIIDGRAEAWKERWRIGGDAFEVASQDDTPWWSDLAVFLVGLLLFAWSCRIAAVSEALRRTQYSVPPEVIGNPIDDDSIHDDYYKQKMKPSWSSNQSLVAFWLLVVMVVSQSLTLPCLARFLPPGLTLHFLFLLACCWIWFRSYSGCCSGAVPVLCAFVVWLALSVIPAVPSPRNLCIAVLAAGSIGVIALMHLMALSVCCSGPLPADYTLPALAVSAFIILGLAAITFYSYNQISPLQQALTGDYGLWVQIEVGCTVAVNGLIVLAFLIALLRAPSWAPPDAPPDAPPGKTVNIEMEGMNPDPDWPSQVEASSVE</sequence>
<keyword evidence="3" id="KW-0648">Protein biosynthesis</keyword>
<accession>A0A7J6UAM3</accession>
<feature type="transmembrane region" description="Helical" evidence="2">
    <location>
        <begin position="75"/>
        <end position="93"/>
    </location>
</feature>